<keyword evidence="10" id="KW-0496">Mitochondrion</keyword>
<dbReference type="STRING" id="77166.U4UE60"/>
<dbReference type="OrthoDB" id="43906at2759"/>
<keyword evidence="4" id="KW-0410">Iron transport</keyword>
<feature type="repeat" description="Solcar" evidence="12">
    <location>
        <begin position="12"/>
        <end position="97"/>
    </location>
</feature>
<evidence type="ECO:0000256" key="5">
    <source>
        <dbReference type="ARBA" id="ARBA00022692"/>
    </source>
</evidence>
<dbReference type="FunFam" id="1.50.40.10:FF:000263">
    <property type="entry name" value="Carrier protein MRS3/4, putative"/>
    <property type="match status" value="1"/>
</dbReference>
<evidence type="ECO:0008006" key="16">
    <source>
        <dbReference type="Google" id="ProtNLM"/>
    </source>
</evidence>
<dbReference type="AlphaFoldDB" id="U4UE60"/>
<feature type="repeat" description="Solcar" evidence="12">
    <location>
        <begin position="130"/>
        <end position="214"/>
    </location>
</feature>
<keyword evidence="6" id="KW-0999">Mitochondrion inner membrane</keyword>
<dbReference type="GO" id="GO:0015093">
    <property type="term" value="F:ferrous iron transmembrane transporter activity"/>
    <property type="evidence" value="ECO:0007669"/>
    <property type="project" value="TreeGrafter"/>
</dbReference>
<dbReference type="InterPro" id="IPR018108">
    <property type="entry name" value="MCP_transmembrane"/>
</dbReference>
<keyword evidence="5 12" id="KW-0812">Transmembrane</keyword>
<evidence type="ECO:0000313" key="14">
    <source>
        <dbReference type="EMBL" id="ERL92264.1"/>
    </source>
</evidence>
<keyword evidence="8" id="KW-0408">Iron</keyword>
<evidence type="ECO:0000256" key="3">
    <source>
        <dbReference type="ARBA" id="ARBA00022448"/>
    </source>
</evidence>
<protein>
    <recommendedName>
        <fullName evidence="16">Mitoferrin</fullName>
    </recommendedName>
</protein>
<dbReference type="GO" id="GO:0005743">
    <property type="term" value="C:mitochondrial inner membrane"/>
    <property type="evidence" value="ECO:0007669"/>
    <property type="project" value="UniProtKB-SubCell"/>
</dbReference>
<dbReference type="InterPro" id="IPR023395">
    <property type="entry name" value="MCP_dom_sf"/>
</dbReference>
<keyword evidence="3 13" id="KW-0813">Transport</keyword>
<evidence type="ECO:0000256" key="13">
    <source>
        <dbReference type="RuleBase" id="RU000488"/>
    </source>
</evidence>
<organism evidence="14 15">
    <name type="scientific">Dendroctonus ponderosae</name>
    <name type="common">Mountain pine beetle</name>
    <dbReference type="NCBI Taxonomy" id="77166"/>
    <lineage>
        <taxon>Eukaryota</taxon>
        <taxon>Metazoa</taxon>
        <taxon>Ecdysozoa</taxon>
        <taxon>Arthropoda</taxon>
        <taxon>Hexapoda</taxon>
        <taxon>Insecta</taxon>
        <taxon>Pterygota</taxon>
        <taxon>Neoptera</taxon>
        <taxon>Endopterygota</taxon>
        <taxon>Coleoptera</taxon>
        <taxon>Polyphaga</taxon>
        <taxon>Cucujiformia</taxon>
        <taxon>Curculionidae</taxon>
        <taxon>Scolytinae</taxon>
        <taxon>Dendroctonus</taxon>
    </lineage>
</organism>
<evidence type="ECO:0000256" key="2">
    <source>
        <dbReference type="ARBA" id="ARBA00006375"/>
    </source>
</evidence>
<evidence type="ECO:0000256" key="8">
    <source>
        <dbReference type="ARBA" id="ARBA00023004"/>
    </source>
</evidence>
<evidence type="ECO:0000256" key="4">
    <source>
        <dbReference type="ARBA" id="ARBA00022496"/>
    </source>
</evidence>
<comment type="subcellular location">
    <subcellularLocation>
        <location evidence="1">Mitochondrion inner membrane</location>
        <topology evidence="1">Multi-pass membrane protein</topology>
    </subcellularLocation>
</comment>
<evidence type="ECO:0000313" key="15">
    <source>
        <dbReference type="Proteomes" id="UP000030742"/>
    </source>
</evidence>
<evidence type="ECO:0000256" key="11">
    <source>
        <dbReference type="ARBA" id="ARBA00023136"/>
    </source>
</evidence>
<comment type="similarity">
    <text evidence="2 13">Belongs to the mitochondrial carrier (TC 2.A.29) family.</text>
</comment>
<dbReference type="EMBL" id="KB632318">
    <property type="protein sequence ID" value="ERL92264.1"/>
    <property type="molecule type" value="Genomic_DNA"/>
</dbReference>
<keyword evidence="11 12" id="KW-0472">Membrane</keyword>
<dbReference type="GO" id="GO:0048250">
    <property type="term" value="P:iron import into the mitochondrion"/>
    <property type="evidence" value="ECO:0007669"/>
    <property type="project" value="TreeGrafter"/>
</dbReference>
<dbReference type="SUPFAM" id="SSF103506">
    <property type="entry name" value="Mitochondrial carrier"/>
    <property type="match status" value="1"/>
</dbReference>
<accession>U4UE60</accession>
<dbReference type="PANTHER" id="PTHR45758">
    <property type="entry name" value="MITOFERRIN-1-RELATED"/>
    <property type="match status" value="1"/>
</dbReference>
<dbReference type="Gene3D" id="1.50.40.10">
    <property type="entry name" value="Mitochondrial carrier domain"/>
    <property type="match status" value="2"/>
</dbReference>
<keyword evidence="7" id="KW-1133">Transmembrane helix</keyword>
<evidence type="ECO:0000256" key="9">
    <source>
        <dbReference type="ARBA" id="ARBA00023065"/>
    </source>
</evidence>
<sequence>MNVDDYETLPTDHVGTHMIAGAIAGIMEHCLMYPLDSVKTRMQSLASTGSDGIVATLINMVKQEGLLRPIRGMGAMVFGAGPSHALYFSSYEYLKETFTEMVPSSKYNTLCYVHHSMFDVLKIGNCPALVCLQVVSGAGCLSTLLHDGVMNPAEVVKQRMQMVNSPYRSIVSCLVNVYRKEGFAAFYRSYTTQLTMNVPFQSIHFMIYEFAQTVTNKERTYNPAAHMASGALAGAVASAITTPLDVCKTLLNTQQTPQAAGLVQAMKLIYQLKGPAGYFRGMQARIMYQMPSTAICWSTYEFFKYLLGSTQDLRIVAPTTKVLAEAKCSEPNSDEAAQAHAEKVTFKARESGLPRELPAMSGAGLYGSISFNTMHNADYRQKDSILDVAHT</sequence>
<feature type="repeat" description="Solcar" evidence="12">
    <location>
        <begin position="221"/>
        <end position="306"/>
    </location>
</feature>
<proteinExistence type="inferred from homology"/>
<evidence type="ECO:0000256" key="6">
    <source>
        <dbReference type="ARBA" id="ARBA00022792"/>
    </source>
</evidence>
<evidence type="ECO:0000256" key="1">
    <source>
        <dbReference type="ARBA" id="ARBA00004448"/>
    </source>
</evidence>
<evidence type="ECO:0000256" key="7">
    <source>
        <dbReference type="ARBA" id="ARBA00022989"/>
    </source>
</evidence>
<name>U4UE60_DENPD</name>
<dbReference type="Proteomes" id="UP000030742">
    <property type="component" value="Unassembled WGS sequence"/>
</dbReference>
<evidence type="ECO:0000256" key="10">
    <source>
        <dbReference type="ARBA" id="ARBA00023128"/>
    </source>
</evidence>
<reference evidence="14 15" key="1">
    <citation type="journal article" date="2013" name="Genome Biol.">
        <title>Draft genome of the mountain pine beetle, Dendroctonus ponderosae Hopkins, a major forest pest.</title>
        <authorList>
            <person name="Keeling C.I."/>
            <person name="Yuen M.M."/>
            <person name="Liao N.Y."/>
            <person name="Docking T.R."/>
            <person name="Chan S.K."/>
            <person name="Taylor G.A."/>
            <person name="Palmquist D.L."/>
            <person name="Jackman S.D."/>
            <person name="Nguyen A."/>
            <person name="Li M."/>
            <person name="Henderson H."/>
            <person name="Janes J.K."/>
            <person name="Zhao Y."/>
            <person name="Pandoh P."/>
            <person name="Moore R."/>
            <person name="Sperling F.A."/>
            <person name="Huber D.P."/>
            <person name="Birol I."/>
            <person name="Jones S.J."/>
            <person name="Bohlmann J."/>
        </authorList>
    </citation>
    <scope>NUCLEOTIDE SEQUENCE</scope>
</reference>
<dbReference type="PANTHER" id="PTHR45758:SF20">
    <property type="entry name" value="MITOFERRIN-2"/>
    <property type="match status" value="1"/>
</dbReference>
<gene>
    <name evidence="14" type="ORF">D910_09581</name>
</gene>
<dbReference type="Pfam" id="PF00153">
    <property type="entry name" value="Mito_carr"/>
    <property type="match status" value="3"/>
</dbReference>
<evidence type="ECO:0000256" key="12">
    <source>
        <dbReference type="PROSITE-ProRule" id="PRU00282"/>
    </source>
</evidence>
<dbReference type="PROSITE" id="PS50920">
    <property type="entry name" value="SOLCAR"/>
    <property type="match status" value="3"/>
</dbReference>
<keyword evidence="9" id="KW-0406">Ion transport</keyword>